<dbReference type="AlphaFoldDB" id="A0A388JRU0"/>
<comment type="caution">
    <text evidence="3">The sequence shown here is derived from an EMBL/GenBank/DDBJ whole genome shotgun (WGS) entry which is preliminary data.</text>
</comment>
<evidence type="ECO:0000259" key="2">
    <source>
        <dbReference type="PROSITE" id="PS50994"/>
    </source>
</evidence>
<protein>
    <recommendedName>
        <fullName evidence="2">Integrase catalytic domain-containing protein</fullName>
    </recommendedName>
</protein>
<dbReference type="PANTHER" id="PTHR37984:SF5">
    <property type="entry name" value="PROTEIN NYNRIN-LIKE"/>
    <property type="match status" value="1"/>
</dbReference>
<feature type="domain" description="Integrase catalytic" evidence="2">
    <location>
        <begin position="33"/>
        <end position="118"/>
    </location>
</feature>
<feature type="region of interest" description="Disordered" evidence="1">
    <location>
        <begin position="178"/>
        <end position="316"/>
    </location>
</feature>
<dbReference type="Proteomes" id="UP000265515">
    <property type="component" value="Unassembled WGS sequence"/>
</dbReference>
<dbReference type="Gene3D" id="3.30.420.10">
    <property type="entry name" value="Ribonuclease H-like superfamily/Ribonuclease H"/>
    <property type="match status" value="1"/>
</dbReference>
<dbReference type="InterPro" id="IPR001584">
    <property type="entry name" value="Integrase_cat-core"/>
</dbReference>
<sequence>MEEEDSEDKEMADKVGVGDLREVRSLGITIRRSEFTCGEVKELLDDLGVIAKYTTRAHPQANAPVERRHSTITNLLAKWTAGKPNLWPKFLRTVFFVENITFKRTTGYAPATLWYGRHVTFPIESFLKTWRRQGIENDMPLEDSELLDIRARQAYPLEVQRQKRKQLLREQRLWIGKRGEGMGRKAQKENGGDDISPPRDGGEARALGGDGSMRKGKTRKEERSEKEVEGSDMTRKVKKGSGKMKEGKEKGKNDEKIEEAGLSGTAEVPTSDEPLREQSSRKLIEEERQRREEDNKEWRNQVVASLNEKELPSDAP</sequence>
<dbReference type="SUPFAM" id="SSF53098">
    <property type="entry name" value="Ribonuclease H-like"/>
    <property type="match status" value="1"/>
</dbReference>
<name>A0A388JRU0_CHABU</name>
<organism evidence="3 4">
    <name type="scientific">Chara braunii</name>
    <name type="common">Braun's stonewort</name>
    <dbReference type="NCBI Taxonomy" id="69332"/>
    <lineage>
        <taxon>Eukaryota</taxon>
        <taxon>Viridiplantae</taxon>
        <taxon>Streptophyta</taxon>
        <taxon>Charophyceae</taxon>
        <taxon>Charales</taxon>
        <taxon>Characeae</taxon>
        <taxon>Chara</taxon>
    </lineage>
</organism>
<feature type="compositionally biased region" description="Basic and acidic residues" evidence="1">
    <location>
        <begin position="307"/>
        <end position="316"/>
    </location>
</feature>
<evidence type="ECO:0000313" key="3">
    <source>
        <dbReference type="EMBL" id="GBG60516.1"/>
    </source>
</evidence>
<dbReference type="OrthoDB" id="444848at2759"/>
<reference evidence="3 4" key="1">
    <citation type="journal article" date="2018" name="Cell">
        <title>The Chara Genome: Secondary Complexity and Implications for Plant Terrestrialization.</title>
        <authorList>
            <person name="Nishiyama T."/>
            <person name="Sakayama H."/>
            <person name="Vries J.D."/>
            <person name="Buschmann H."/>
            <person name="Saint-Marcoux D."/>
            <person name="Ullrich K.K."/>
            <person name="Haas F.B."/>
            <person name="Vanderstraeten L."/>
            <person name="Becker D."/>
            <person name="Lang D."/>
            <person name="Vosolsobe S."/>
            <person name="Rombauts S."/>
            <person name="Wilhelmsson P.K.I."/>
            <person name="Janitza P."/>
            <person name="Kern R."/>
            <person name="Heyl A."/>
            <person name="Rumpler F."/>
            <person name="Villalobos L.I.A.C."/>
            <person name="Clay J.M."/>
            <person name="Skokan R."/>
            <person name="Toyoda A."/>
            <person name="Suzuki Y."/>
            <person name="Kagoshima H."/>
            <person name="Schijlen E."/>
            <person name="Tajeshwar N."/>
            <person name="Catarino B."/>
            <person name="Hetherington A.J."/>
            <person name="Saltykova A."/>
            <person name="Bonnot C."/>
            <person name="Breuninger H."/>
            <person name="Symeonidi A."/>
            <person name="Radhakrishnan G.V."/>
            <person name="Van Nieuwerburgh F."/>
            <person name="Deforce D."/>
            <person name="Chang C."/>
            <person name="Karol K.G."/>
            <person name="Hedrich R."/>
            <person name="Ulvskov P."/>
            <person name="Glockner G."/>
            <person name="Delwiche C.F."/>
            <person name="Petrasek J."/>
            <person name="Van de Peer Y."/>
            <person name="Friml J."/>
            <person name="Beilby M."/>
            <person name="Dolan L."/>
            <person name="Kohara Y."/>
            <person name="Sugano S."/>
            <person name="Fujiyama A."/>
            <person name="Delaux P.-M."/>
            <person name="Quint M."/>
            <person name="TheiBen G."/>
            <person name="Hagemann M."/>
            <person name="Harholt J."/>
            <person name="Dunand C."/>
            <person name="Zachgo S."/>
            <person name="Langdale J."/>
            <person name="Maumus F."/>
            <person name="Straeten D.V.D."/>
            <person name="Gould S.B."/>
            <person name="Rensing S.A."/>
        </authorList>
    </citation>
    <scope>NUCLEOTIDE SEQUENCE [LARGE SCALE GENOMIC DNA]</scope>
    <source>
        <strain evidence="3 4">S276</strain>
    </source>
</reference>
<proteinExistence type="predicted"/>
<dbReference type="InterPro" id="IPR036397">
    <property type="entry name" value="RNaseH_sf"/>
</dbReference>
<dbReference type="InterPro" id="IPR050951">
    <property type="entry name" value="Retrovirus_Pol_polyprotein"/>
</dbReference>
<dbReference type="GO" id="GO:0015074">
    <property type="term" value="P:DNA integration"/>
    <property type="evidence" value="ECO:0007669"/>
    <property type="project" value="InterPro"/>
</dbReference>
<keyword evidence="4" id="KW-1185">Reference proteome</keyword>
<feature type="compositionally biased region" description="Basic and acidic residues" evidence="1">
    <location>
        <begin position="178"/>
        <end position="203"/>
    </location>
</feature>
<dbReference type="PROSITE" id="PS50994">
    <property type="entry name" value="INTEGRASE"/>
    <property type="match status" value="1"/>
</dbReference>
<accession>A0A388JRU0</accession>
<dbReference type="InterPro" id="IPR012337">
    <property type="entry name" value="RNaseH-like_sf"/>
</dbReference>
<evidence type="ECO:0000256" key="1">
    <source>
        <dbReference type="SAM" id="MobiDB-lite"/>
    </source>
</evidence>
<feature type="compositionally biased region" description="Basic and acidic residues" evidence="1">
    <location>
        <begin position="219"/>
        <end position="235"/>
    </location>
</feature>
<dbReference type="GO" id="GO:0003676">
    <property type="term" value="F:nucleic acid binding"/>
    <property type="evidence" value="ECO:0007669"/>
    <property type="project" value="InterPro"/>
</dbReference>
<dbReference type="EMBL" id="BFEA01000011">
    <property type="protein sequence ID" value="GBG60516.1"/>
    <property type="molecule type" value="Genomic_DNA"/>
</dbReference>
<dbReference type="Gramene" id="GBG60516">
    <property type="protein sequence ID" value="GBG60516"/>
    <property type="gene ID" value="CBR_g5692"/>
</dbReference>
<dbReference type="STRING" id="69332.A0A388JRU0"/>
<evidence type="ECO:0000313" key="4">
    <source>
        <dbReference type="Proteomes" id="UP000265515"/>
    </source>
</evidence>
<gene>
    <name evidence="3" type="ORF">CBR_g5692</name>
</gene>
<dbReference type="PANTHER" id="PTHR37984">
    <property type="entry name" value="PROTEIN CBG26694"/>
    <property type="match status" value="1"/>
</dbReference>
<feature type="compositionally biased region" description="Basic and acidic residues" evidence="1">
    <location>
        <begin position="273"/>
        <end position="299"/>
    </location>
</feature>
<feature type="compositionally biased region" description="Basic and acidic residues" evidence="1">
    <location>
        <begin position="243"/>
        <end position="259"/>
    </location>
</feature>